<feature type="region of interest" description="Disordered" evidence="6">
    <location>
        <begin position="68"/>
        <end position="90"/>
    </location>
</feature>
<dbReference type="PANTHER" id="PTHR43765">
    <property type="entry name" value="2-DEHYDROPANTOATE 2-REDUCTASE-RELATED"/>
    <property type="match status" value="1"/>
</dbReference>
<accession>A0A9P6JWH8</accession>
<dbReference type="InterPro" id="IPR013332">
    <property type="entry name" value="KPR_N"/>
</dbReference>
<dbReference type="EC" id="1.1.1.169" evidence="2"/>
<dbReference type="GO" id="GO:0015940">
    <property type="term" value="P:pantothenate biosynthetic process"/>
    <property type="evidence" value="ECO:0007669"/>
    <property type="project" value="InterPro"/>
</dbReference>
<evidence type="ECO:0000256" key="1">
    <source>
        <dbReference type="ARBA" id="ARBA00007870"/>
    </source>
</evidence>
<dbReference type="GO" id="GO:0050661">
    <property type="term" value="F:NADP binding"/>
    <property type="evidence" value="ECO:0007669"/>
    <property type="project" value="TreeGrafter"/>
</dbReference>
<evidence type="ECO:0000256" key="3">
    <source>
        <dbReference type="ARBA" id="ARBA00022857"/>
    </source>
</evidence>
<dbReference type="GO" id="GO:0008677">
    <property type="term" value="F:2-dehydropantoate 2-reductase activity"/>
    <property type="evidence" value="ECO:0007669"/>
    <property type="project" value="UniProtKB-EC"/>
</dbReference>
<sequence length="410" mass="45264">MHFHILGIGSIGSLVAHHLRRVLPIGHSIGLIHKTNQDRERLLQKGSLSLERAGATDESRGFHHEVYHEDSISPTPPPGSPPPLPTPPSETVVKDASKIPIDSLLVTLKAHQTVHAIKVLGPRISSNSTIVLLQNGMGVYEKLLKEVFLNPSQRPHFILASNTHGAYATGFHKVVHAGVGAIDLGIAPDSQGRDFEAGMYDNEIDPRNRQLRLSDLSPSGDQHASRYRSLRATIAALLLLEPLNTSWKPFYDVQVNIRRKLAVNAVINPLTALLDCRNGDIHDHQPARALMKQICDEASAVYEAQMTAETQTWLAELKAQGIKTMGVPLPPFPEALTSQSLQDEVLRVAAITRRNISSTLQDVRKGRHTEIMYINGYLRELGIEYDVPTPVNTTLADLIHMKYLLPLNIL</sequence>
<dbReference type="InterPro" id="IPR036291">
    <property type="entry name" value="NAD(P)-bd_dom_sf"/>
</dbReference>
<comment type="caution">
    <text evidence="9">The sequence shown here is derived from an EMBL/GenBank/DDBJ whole genome shotgun (WGS) entry which is preliminary data.</text>
</comment>
<dbReference type="Pfam" id="PF08546">
    <property type="entry name" value="ApbA_C"/>
    <property type="match status" value="1"/>
</dbReference>
<dbReference type="Gene3D" id="1.10.1040.10">
    <property type="entry name" value="N-(1-d-carboxylethyl)-l-norvaline Dehydrogenase, domain 2"/>
    <property type="match status" value="1"/>
</dbReference>
<protein>
    <recommendedName>
        <fullName evidence="2">2-dehydropantoate 2-reductase</fullName>
        <ecNumber evidence="2">1.1.1.169</ecNumber>
    </recommendedName>
    <alternativeName>
        <fullName evidence="5">Ketopantoate reductase</fullName>
    </alternativeName>
</protein>
<feature type="domain" description="Ketopantoate reductase N-terminal" evidence="7">
    <location>
        <begin position="3"/>
        <end position="187"/>
    </location>
</feature>
<reference evidence="9" key="1">
    <citation type="submission" date="2020-11" db="EMBL/GenBank/DDBJ databases">
        <authorList>
            <consortium name="DOE Joint Genome Institute"/>
            <person name="Ahrendt S."/>
            <person name="Riley R."/>
            <person name="Andreopoulos W."/>
            <person name="Labutti K."/>
            <person name="Pangilinan J."/>
            <person name="Ruiz-Duenas F.J."/>
            <person name="Barrasa J.M."/>
            <person name="Sanchez-Garcia M."/>
            <person name="Camarero S."/>
            <person name="Miyauchi S."/>
            <person name="Serrano A."/>
            <person name="Linde D."/>
            <person name="Babiker R."/>
            <person name="Drula E."/>
            <person name="Ayuso-Fernandez I."/>
            <person name="Pacheco R."/>
            <person name="Padilla G."/>
            <person name="Ferreira P."/>
            <person name="Barriuso J."/>
            <person name="Kellner H."/>
            <person name="Castanera R."/>
            <person name="Alfaro M."/>
            <person name="Ramirez L."/>
            <person name="Pisabarro A.G."/>
            <person name="Kuo A."/>
            <person name="Tritt A."/>
            <person name="Lipzen A."/>
            <person name="He G."/>
            <person name="Yan M."/>
            <person name="Ng V."/>
            <person name="Cullen D."/>
            <person name="Martin F."/>
            <person name="Rosso M.-N."/>
            <person name="Henrissat B."/>
            <person name="Hibbett D."/>
            <person name="Martinez A.T."/>
            <person name="Grigoriev I.V."/>
        </authorList>
    </citation>
    <scope>NUCLEOTIDE SEQUENCE</scope>
    <source>
        <strain evidence="9">CBS 506.95</strain>
    </source>
</reference>
<dbReference type="OrthoDB" id="73846at2759"/>
<evidence type="ECO:0000313" key="10">
    <source>
        <dbReference type="Proteomes" id="UP000807306"/>
    </source>
</evidence>
<name>A0A9P6JWH8_9AGAR</name>
<dbReference type="InterPro" id="IPR050838">
    <property type="entry name" value="Ketopantoate_reductase"/>
</dbReference>
<dbReference type="InterPro" id="IPR013328">
    <property type="entry name" value="6PGD_dom2"/>
</dbReference>
<dbReference type="InterPro" id="IPR003710">
    <property type="entry name" value="ApbA"/>
</dbReference>
<dbReference type="EMBL" id="MU157824">
    <property type="protein sequence ID" value="KAF9535681.1"/>
    <property type="molecule type" value="Genomic_DNA"/>
</dbReference>
<evidence type="ECO:0000259" key="8">
    <source>
        <dbReference type="Pfam" id="PF08546"/>
    </source>
</evidence>
<evidence type="ECO:0000313" key="9">
    <source>
        <dbReference type="EMBL" id="KAF9535681.1"/>
    </source>
</evidence>
<dbReference type="PANTHER" id="PTHR43765:SF2">
    <property type="entry name" value="2-DEHYDROPANTOATE 2-REDUCTASE"/>
    <property type="match status" value="1"/>
</dbReference>
<comment type="similarity">
    <text evidence="1">Belongs to the ketopantoate reductase family.</text>
</comment>
<dbReference type="AlphaFoldDB" id="A0A9P6JWH8"/>
<dbReference type="NCBIfam" id="TIGR00745">
    <property type="entry name" value="apbA_panE"/>
    <property type="match status" value="1"/>
</dbReference>
<dbReference type="Gene3D" id="3.40.50.720">
    <property type="entry name" value="NAD(P)-binding Rossmann-like Domain"/>
    <property type="match status" value="1"/>
</dbReference>
<evidence type="ECO:0000256" key="2">
    <source>
        <dbReference type="ARBA" id="ARBA00013014"/>
    </source>
</evidence>
<evidence type="ECO:0000256" key="5">
    <source>
        <dbReference type="ARBA" id="ARBA00032024"/>
    </source>
</evidence>
<dbReference type="SUPFAM" id="SSF48179">
    <property type="entry name" value="6-phosphogluconate dehydrogenase C-terminal domain-like"/>
    <property type="match status" value="1"/>
</dbReference>
<keyword evidence="4" id="KW-0560">Oxidoreductase</keyword>
<organism evidence="9 10">
    <name type="scientific">Crepidotus variabilis</name>
    <dbReference type="NCBI Taxonomy" id="179855"/>
    <lineage>
        <taxon>Eukaryota</taxon>
        <taxon>Fungi</taxon>
        <taxon>Dikarya</taxon>
        <taxon>Basidiomycota</taxon>
        <taxon>Agaricomycotina</taxon>
        <taxon>Agaricomycetes</taxon>
        <taxon>Agaricomycetidae</taxon>
        <taxon>Agaricales</taxon>
        <taxon>Agaricineae</taxon>
        <taxon>Crepidotaceae</taxon>
        <taxon>Crepidotus</taxon>
    </lineage>
</organism>
<dbReference type="Proteomes" id="UP000807306">
    <property type="component" value="Unassembled WGS sequence"/>
</dbReference>
<dbReference type="InterPro" id="IPR008927">
    <property type="entry name" value="6-PGluconate_DH-like_C_sf"/>
</dbReference>
<proteinExistence type="inferred from homology"/>
<feature type="domain" description="Ketopantoate reductase C-terminal" evidence="8">
    <location>
        <begin position="253"/>
        <end position="402"/>
    </location>
</feature>
<dbReference type="InterPro" id="IPR013752">
    <property type="entry name" value="KPA_reductase"/>
</dbReference>
<dbReference type="GO" id="GO:0005739">
    <property type="term" value="C:mitochondrion"/>
    <property type="evidence" value="ECO:0007669"/>
    <property type="project" value="TreeGrafter"/>
</dbReference>
<gene>
    <name evidence="9" type="ORF">CPB83DRAFT_802206</name>
</gene>
<dbReference type="Pfam" id="PF02558">
    <property type="entry name" value="ApbA"/>
    <property type="match status" value="1"/>
</dbReference>
<evidence type="ECO:0000256" key="4">
    <source>
        <dbReference type="ARBA" id="ARBA00023002"/>
    </source>
</evidence>
<keyword evidence="3" id="KW-0521">NADP</keyword>
<feature type="compositionally biased region" description="Pro residues" evidence="6">
    <location>
        <begin position="74"/>
        <end position="88"/>
    </location>
</feature>
<evidence type="ECO:0000256" key="6">
    <source>
        <dbReference type="SAM" id="MobiDB-lite"/>
    </source>
</evidence>
<keyword evidence="10" id="KW-1185">Reference proteome</keyword>
<evidence type="ECO:0000259" key="7">
    <source>
        <dbReference type="Pfam" id="PF02558"/>
    </source>
</evidence>
<dbReference type="SUPFAM" id="SSF51735">
    <property type="entry name" value="NAD(P)-binding Rossmann-fold domains"/>
    <property type="match status" value="1"/>
</dbReference>